<feature type="transmembrane region" description="Helical" evidence="8">
    <location>
        <begin position="597"/>
        <end position="620"/>
    </location>
</feature>
<evidence type="ECO:0000256" key="5">
    <source>
        <dbReference type="ARBA" id="ARBA00022989"/>
    </source>
</evidence>
<keyword evidence="3" id="KW-0547">Nucleotide-binding</keyword>
<dbReference type="InterPro" id="IPR003593">
    <property type="entry name" value="AAA+_ATPase"/>
</dbReference>
<dbReference type="NCBIfam" id="TIGR02868">
    <property type="entry name" value="CydC"/>
    <property type="match status" value="1"/>
</dbReference>
<dbReference type="SUPFAM" id="SSF90123">
    <property type="entry name" value="ABC transporter transmembrane region"/>
    <property type="match status" value="2"/>
</dbReference>
<proteinExistence type="predicted"/>
<feature type="transmembrane region" description="Helical" evidence="8">
    <location>
        <begin position="632"/>
        <end position="651"/>
    </location>
</feature>
<dbReference type="Gene3D" id="3.40.50.300">
    <property type="entry name" value="P-loop containing nucleotide triphosphate hydrolases"/>
    <property type="match status" value="2"/>
</dbReference>
<dbReference type="NCBIfam" id="TIGR02857">
    <property type="entry name" value="CydD"/>
    <property type="match status" value="1"/>
</dbReference>
<feature type="domain" description="ABC transmembrane type-1" evidence="10">
    <location>
        <begin position="20"/>
        <end position="303"/>
    </location>
</feature>
<evidence type="ECO:0000259" key="9">
    <source>
        <dbReference type="PROSITE" id="PS50893"/>
    </source>
</evidence>
<dbReference type="GO" id="GO:0005886">
    <property type="term" value="C:plasma membrane"/>
    <property type="evidence" value="ECO:0007669"/>
    <property type="project" value="UniProtKB-SubCell"/>
</dbReference>
<dbReference type="CDD" id="cd18584">
    <property type="entry name" value="ABC_6TM_AarD_CydD"/>
    <property type="match status" value="1"/>
</dbReference>
<dbReference type="RefSeq" id="WP_205045230.1">
    <property type="nucleotide sequence ID" value="NZ_CAJVAX010000019.1"/>
</dbReference>
<feature type="transmembrane region" description="Helical" evidence="8">
    <location>
        <begin position="816"/>
        <end position="841"/>
    </location>
</feature>
<accession>A0A9W4H544</accession>
<dbReference type="GO" id="GO:0140359">
    <property type="term" value="F:ABC-type transporter activity"/>
    <property type="evidence" value="ECO:0007669"/>
    <property type="project" value="InterPro"/>
</dbReference>
<dbReference type="InterPro" id="IPR036640">
    <property type="entry name" value="ABC1_TM_sf"/>
</dbReference>
<dbReference type="InterPro" id="IPR027417">
    <property type="entry name" value="P-loop_NTPase"/>
</dbReference>
<keyword evidence="12" id="KW-1185">Reference proteome</keyword>
<dbReference type="InterPro" id="IPR011527">
    <property type="entry name" value="ABC1_TM_dom"/>
</dbReference>
<feature type="transmembrane region" description="Helical" evidence="8">
    <location>
        <begin position="61"/>
        <end position="82"/>
    </location>
</feature>
<dbReference type="GO" id="GO:0042883">
    <property type="term" value="P:cysteine transport"/>
    <property type="evidence" value="ECO:0007669"/>
    <property type="project" value="InterPro"/>
</dbReference>
<dbReference type="InterPro" id="IPR003439">
    <property type="entry name" value="ABC_transporter-like_ATP-bd"/>
</dbReference>
<dbReference type="GO" id="GO:0005524">
    <property type="term" value="F:ATP binding"/>
    <property type="evidence" value="ECO:0007669"/>
    <property type="project" value="UniProtKB-KW"/>
</dbReference>
<dbReference type="SMART" id="SM00382">
    <property type="entry name" value="AAA"/>
    <property type="match status" value="2"/>
</dbReference>
<evidence type="ECO:0000256" key="4">
    <source>
        <dbReference type="ARBA" id="ARBA00022840"/>
    </source>
</evidence>
<evidence type="ECO:0000256" key="2">
    <source>
        <dbReference type="ARBA" id="ARBA00022692"/>
    </source>
</evidence>
<dbReference type="Pfam" id="PF00664">
    <property type="entry name" value="ABC_membrane"/>
    <property type="match status" value="1"/>
</dbReference>
<dbReference type="AlphaFoldDB" id="A0A9W4H544"/>
<evidence type="ECO:0000256" key="3">
    <source>
        <dbReference type="ARBA" id="ARBA00022741"/>
    </source>
</evidence>
<dbReference type="EMBL" id="CAJVAX010000019">
    <property type="protein sequence ID" value="CAG7651361.1"/>
    <property type="molecule type" value="Genomic_DNA"/>
</dbReference>
<dbReference type="InterPro" id="IPR039421">
    <property type="entry name" value="Type_1_exporter"/>
</dbReference>
<comment type="subcellular location">
    <subcellularLocation>
        <location evidence="1">Cell membrane</location>
        <topology evidence="1">Multi-pass membrane protein</topology>
    </subcellularLocation>
</comment>
<gene>
    <name evidence="11" type="ORF">SBRY_50595</name>
</gene>
<evidence type="ECO:0000313" key="11">
    <source>
        <dbReference type="EMBL" id="CAG7651361.1"/>
    </source>
</evidence>
<feature type="transmembrane region" description="Helical" evidence="8">
    <location>
        <begin position="17"/>
        <end position="41"/>
    </location>
</feature>
<feature type="transmembrane region" description="Helical" evidence="8">
    <location>
        <begin position="716"/>
        <end position="733"/>
    </location>
</feature>
<dbReference type="Pfam" id="PF00005">
    <property type="entry name" value="ABC_tran"/>
    <property type="match status" value="2"/>
</dbReference>
<evidence type="ECO:0000256" key="1">
    <source>
        <dbReference type="ARBA" id="ARBA00004651"/>
    </source>
</evidence>
<feature type="domain" description="ABC transmembrane type-1" evidence="10">
    <location>
        <begin position="598"/>
        <end position="881"/>
    </location>
</feature>
<evidence type="ECO:0000259" key="10">
    <source>
        <dbReference type="PROSITE" id="PS50929"/>
    </source>
</evidence>
<feature type="transmembrane region" description="Helical" evidence="8">
    <location>
        <begin position="240"/>
        <end position="260"/>
    </location>
</feature>
<keyword evidence="2 8" id="KW-0812">Transmembrane</keyword>
<dbReference type="GO" id="GO:0034775">
    <property type="term" value="P:glutathione transmembrane transport"/>
    <property type="evidence" value="ECO:0007669"/>
    <property type="project" value="InterPro"/>
</dbReference>
<dbReference type="InterPro" id="IPR014216">
    <property type="entry name" value="ABC_transptr_CydD"/>
</dbReference>
<comment type="caution">
    <text evidence="11">The sequence shown here is derived from an EMBL/GenBank/DDBJ whole genome shotgun (WGS) entry which is preliminary data.</text>
</comment>
<dbReference type="Gene3D" id="1.20.1560.10">
    <property type="entry name" value="ABC transporter type 1, transmembrane domain"/>
    <property type="match status" value="2"/>
</dbReference>
<dbReference type="InterPro" id="IPR017871">
    <property type="entry name" value="ABC_transporter-like_CS"/>
</dbReference>
<feature type="transmembrane region" description="Helical" evidence="8">
    <location>
        <begin position="272"/>
        <end position="289"/>
    </location>
</feature>
<protein>
    <submittedName>
        <fullName evidence="11">Transport ATP-binding protein CydCD</fullName>
    </submittedName>
</protein>
<name>A0A9W4H544_9ACTN</name>
<dbReference type="PROSITE" id="PS50893">
    <property type="entry name" value="ABC_TRANSPORTER_2"/>
    <property type="match status" value="2"/>
</dbReference>
<keyword evidence="5 8" id="KW-1133">Transmembrane helix</keyword>
<dbReference type="PROSITE" id="PS50929">
    <property type="entry name" value="ABC_TM1F"/>
    <property type="match status" value="2"/>
</dbReference>
<evidence type="ECO:0000256" key="6">
    <source>
        <dbReference type="ARBA" id="ARBA00023136"/>
    </source>
</evidence>
<evidence type="ECO:0000313" key="12">
    <source>
        <dbReference type="Proteomes" id="UP001153328"/>
    </source>
</evidence>
<feature type="domain" description="ABC transporter" evidence="9">
    <location>
        <begin position="331"/>
        <end position="562"/>
    </location>
</feature>
<dbReference type="SUPFAM" id="SSF52540">
    <property type="entry name" value="P-loop containing nucleoside triphosphate hydrolases"/>
    <property type="match status" value="2"/>
</dbReference>
<reference evidence="11" key="1">
    <citation type="submission" date="2021-06" db="EMBL/GenBank/DDBJ databases">
        <authorList>
            <person name="Arsene-Ploetze F."/>
        </authorList>
    </citation>
    <scope>NUCLEOTIDE SEQUENCE</scope>
    <source>
        <strain evidence="11">SBRY1</strain>
    </source>
</reference>
<dbReference type="CDD" id="cd03228">
    <property type="entry name" value="ABCC_MRP_Like"/>
    <property type="match status" value="1"/>
</dbReference>
<dbReference type="PANTHER" id="PTHR24221">
    <property type="entry name" value="ATP-BINDING CASSETTE SUB-FAMILY B"/>
    <property type="match status" value="1"/>
</dbReference>
<feature type="transmembrane region" description="Helical" evidence="8">
    <location>
        <begin position="853"/>
        <end position="875"/>
    </location>
</feature>
<feature type="transmembrane region" description="Helical" evidence="8">
    <location>
        <begin position="739"/>
        <end position="757"/>
    </location>
</feature>
<feature type="region of interest" description="Disordered" evidence="7">
    <location>
        <begin position="544"/>
        <end position="580"/>
    </location>
</feature>
<dbReference type="InterPro" id="IPR014223">
    <property type="entry name" value="ABC_CydC/D"/>
</dbReference>
<dbReference type="GO" id="GO:0016887">
    <property type="term" value="F:ATP hydrolysis activity"/>
    <property type="evidence" value="ECO:0007669"/>
    <property type="project" value="InterPro"/>
</dbReference>
<feature type="transmembrane region" description="Helical" evidence="8">
    <location>
        <begin position="135"/>
        <end position="155"/>
    </location>
</feature>
<dbReference type="PROSITE" id="PS00211">
    <property type="entry name" value="ABC_TRANSPORTER_1"/>
    <property type="match status" value="2"/>
</dbReference>
<keyword evidence="4 11" id="KW-0067">ATP-binding</keyword>
<keyword evidence="6 8" id="KW-0472">Membrane</keyword>
<evidence type="ECO:0000256" key="7">
    <source>
        <dbReference type="SAM" id="MobiDB-lite"/>
    </source>
</evidence>
<sequence length="1167" mass="121735">MKPVDPRLLRYARTTRVFLAGTVALGLVGAGLIVAQATLIADLVVGGFQHGEGTGTLGGDLMWLAAVSVGRALVAWLTELCAHRAGAAVTSQLRNRLLIRATALGPGWLTGRRSGELTTLATRGIDALDDYFARYLPQLGLAAVVPAVVLVRILVADWISALTIVLTLPLIPLFMVLVGWATRDRMDRQWRLLGRLSGHFLDVVAGLPTLKVFGRAKAQADNIRAITGDYRKATLKTLRIAFLSSFVLELLATISVALVAVDIGMRLVHGELSLRTGLLVLVLAPEAYLPLRQVGAQYHAAAEGLAAAEQVFEVLETEPAAVPGSTTAPDLRTATVQVQDLAVRREGALAPTSFTLAPGETLAVTGPSGVGKSTLLSALLGFAPAAQGRILVDGADITSLDPASWHRQIAWVPQHPHLFAGTIADNVRLARPNADDADLQAALAAAGALGFAAPGDVIGEDGAGLSAGQRQRIALARAFLADRPLLLLDEPTANLDGDTEGALIATLRELTRGRTTVLVAHRPALLPLADRVLALAPVEDDAELTPVPPVVREPAGARDPGQGAPEGGATEPARPGDTGGVRGLLAMGRVPGFRGRFAAACGLGALALLSAVGLMGTSGWLISRASQQPPVLYLMVAVTATRAFGIGRAVFRYGERLVAHDAVFRALAGVRVAVYRRLERLAPAGLRERQRGDLLSRLVADVDAVQDHYLRWLQPALTAGLVVLTSAAFAGWLLPSAGIALGAGLLVAGVAVPLLAARVARRTEARLAPARGELSARVLALFTGTAELTVAGALERRRAEAADADRALTAVAARSAAVTALGTGLTTLVSGLTVTACGYAGVRAVASHDLPGVALAVLLLAPLAAFEAVNGLPLAAQQRQRSRRAAERVNDVLDSPLPVREPAHPAAPPASPFPLVVRDLTARHPGRTSPALDGVGLTLTQGRRVAVVGPSGAGKTTLAHVLLRFLDAESGTYTLGGRPADECDGDDVRRLVGLCAQDAHVFDSSVRENLRLARPGATDEELRDALAAARLDLDLDTAVGEHGARLSGGMRQRLALARALLAGFPVLVLDEPAEHLDLATADALTADLLAATRGRDRTTLLITHRLAGLAGDAVDEIVVLDAGRVVQRGNYRELAAAEGPFRRTLEREQLADALMTPPAGAAVRVAA</sequence>
<organism evidence="11 12">
    <name type="scientific">Actinacidiphila bryophytorum</name>
    <dbReference type="NCBI Taxonomy" id="1436133"/>
    <lineage>
        <taxon>Bacteria</taxon>
        <taxon>Bacillati</taxon>
        <taxon>Actinomycetota</taxon>
        <taxon>Actinomycetes</taxon>
        <taxon>Kitasatosporales</taxon>
        <taxon>Streptomycetaceae</taxon>
        <taxon>Actinacidiphila</taxon>
    </lineage>
</organism>
<evidence type="ECO:0000256" key="8">
    <source>
        <dbReference type="SAM" id="Phobius"/>
    </source>
</evidence>
<dbReference type="GO" id="GO:0045454">
    <property type="term" value="P:cell redox homeostasis"/>
    <property type="evidence" value="ECO:0007669"/>
    <property type="project" value="InterPro"/>
</dbReference>
<feature type="transmembrane region" description="Helical" evidence="8">
    <location>
        <begin position="161"/>
        <end position="181"/>
    </location>
</feature>
<feature type="domain" description="ABC transporter" evidence="9">
    <location>
        <begin position="915"/>
        <end position="1147"/>
    </location>
</feature>
<dbReference type="PANTHER" id="PTHR24221:SF590">
    <property type="entry name" value="COMPONENT LINKED WITH THE ASSEMBLY OF CYTOCHROME' TRANSPORT TRANSMEMBRANE ATP-BINDING PROTEIN ABC TRANSPORTER CYDD-RELATED"/>
    <property type="match status" value="1"/>
</dbReference>
<dbReference type="Proteomes" id="UP001153328">
    <property type="component" value="Unassembled WGS sequence"/>
</dbReference>